<dbReference type="EMBL" id="KN818612">
    <property type="protein sequence ID" value="KIL54867.1"/>
    <property type="molecule type" value="Genomic_DNA"/>
</dbReference>
<dbReference type="Proteomes" id="UP000054549">
    <property type="component" value="Unassembled WGS sequence"/>
</dbReference>
<gene>
    <name evidence="2" type="ORF">M378DRAFT_182392</name>
</gene>
<feature type="region of interest" description="Disordered" evidence="1">
    <location>
        <begin position="157"/>
        <end position="216"/>
    </location>
</feature>
<feature type="compositionally biased region" description="Basic and acidic residues" evidence="1">
    <location>
        <begin position="88"/>
        <end position="99"/>
    </location>
</feature>
<evidence type="ECO:0000313" key="3">
    <source>
        <dbReference type="Proteomes" id="UP000054549"/>
    </source>
</evidence>
<evidence type="ECO:0000313" key="2">
    <source>
        <dbReference type="EMBL" id="KIL54867.1"/>
    </source>
</evidence>
<feature type="compositionally biased region" description="Acidic residues" evidence="1">
    <location>
        <begin position="561"/>
        <end position="579"/>
    </location>
</feature>
<dbReference type="InterPro" id="IPR012337">
    <property type="entry name" value="RNaseH-like_sf"/>
</dbReference>
<feature type="region of interest" description="Disordered" evidence="1">
    <location>
        <begin position="1"/>
        <end position="70"/>
    </location>
</feature>
<feature type="region of interest" description="Disordered" evidence="1">
    <location>
        <begin position="558"/>
        <end position="579"/>
    </location>
</feature>
<name>A0A0C2W176_AMAMK</name>
<reference evidence="2 3" key="1">
    <citation type="submission" date="2014-04" db="EMBL/GenBank/DDBJ databases">
        <title>Evolutionary Origins and Diversification of the Mycorrhizal Mutualists.</title>
        <authorList>
            <consortium name="DOE Joint Genome Institute"/>
            <consortium name="Mycorrhizal Genomics Consortium"/>
            <person name="Kohler A."/>
            <person name="Kuo A."/>
            <person name="Nagy L.G."/>
            <person name="Floudas D."/>
            <person name="Copeland A."/>
            <person name="Barry K.W."/>
            <person name="Cichocki N."/>
            <person name="Veneault-Fourrey C."/>
            <person name="LaButti K."/>
            <person name="Lindquist E.A."/>
            <person name="Lipzen A."/>
            <person name="Lundell T."/>
            <person name="Morin E."/>
            <person name="Murat C."/>
            <person name="Riley R."/>
            <person name="Ohm R."/>
            <person name="Sun H."/>
            <person name="Tunlid A."/>
            <person name="Henrissat B."/>
            <person name="Grigoriev I.V."/>
            <person name="Hibbett D.S."/>
            <person name="Martin F."/>
        </authorList>
    </citation>
    <scope>NUCLEOTIDE SEQUENCE [LARGE SCALE GENOMIC DNA]</scope>
    <source>
        <strain evidence="2 3">Koide BX008</strain>
    </source>
</reference>
<organism evidence="2 3">
    <name type="scientific">Amanita muscaria (strain Koide BX008)</name>
    <dbReference type="NCBI Taxonomy" id="946122"/>
    <lineage>
        <taxon>Eukaryota</taxon>
        <taxon>Fungi</taxon>
        <taxon>Dikarya</taxon>
        <taxon>Basidiomycota</taxon>
        <taxon>Agaricomycotina</taxon>
        <taxon>Agaricomycetes</taxon>
        <taxon>Agaricomycetidae</taxon>
        <taxon>Agaricales</taxon>
        <taxon>Pluteineae</taxon>
        <taxon>Amanitaceae</taxon>
        <taxon>Amanita</taxon>
    </lineage>
</organism>
<feature type="region of interest" description="Disordered" evidence="1">
    <location>
        <begin position="88"/>
        <end position="110"/>
    </location>
</feature>
<feature type="compositionally biased region" description="Low complexity" evidence="1">
    <location>
        <begin position="157"/>
        <end position="175"/>
    </location>
</feature>
<dbReference type="STRING" id="946122.A0A0C2W176"/>
<dbReference type="InParanoid" id="A0A0C2W176"/>
<keyword evidence="3" id="KW-1185">Reference proteome</keyword>
<feature type="compositionally biased region" description="Low complexity" evidence="1">
    <location>
        <begin position="52"/>
        <end position="65"/>
    </location>
</feature>
<dbReference type="HOGENOM" id="CLU_344508_0_0_1"/>
<sequence>MARREHDRPNLNLIIEGSRKVQPSKRIQGQDYPVTALQELQERDKELPKSVANSSKSLPKASSSLNEHEEVSYVKDAIKPVGEAVREDGTLKDASEMDWPHSPSEYNGPSLAAVAEYDAGVRSETRKWGGSEQIESDLGANELPKTKKRVDIWAVDSNSANGDDASSDNDSGKSNKTSKKSVKKAAKTKHLVISDKESDADSPTDNGNGETTAVNVTSDVNNPQHVAKAKDSTKDLHLCGKNGSGTHPKKNTAIEGWYCKFCLEQNRSKTAAFLTGNVTLRRRHLLRCHLHDYWNTCLKNNITPTKLKDWIFPIGWVPPNECDTTNPGSQKQQSIGNYVQKTAKPPPIPPVMKAGIQEHLLAIIATCDLPFRFVERPAVCDFITYLNYKLQDNDIPKKSCIAAAVNTKVALLENLTLDIIDVYSTYIRRCPLSGMAGPPVNDAPSPPSSISFIDSPQNDDAHWELKNYLLEFSSPVGRHTGELIGQDLVAMIQKFHLESKGTRPNEEAPEAQASSYPHHVAFTSRCINHSMHRAAYHFIQALGVPSLSKTKRNLQVKAVDDTDATGEAEDGEDDSDERDVDVSMDLQRSLITIQAVDYFCLTADANEDLAPLKNKTWSDYRLTTAEWKLIKLVHHCLKLVVAWHNELSNEELATCTRVLPMLELLMSEWEDLLEDPDYEPVHEALRAGIQLLEKYYRRADDTNGYCISHILDPTLKREYLNAIWDDKYLDLRMERFKAQCLVYKKKYETSQTKSSSLPSTAPSTGILRDTTFTFNQADFNLALLSTDTWMESLIKKKQQKKGKARESESALQESDPFEELH</sequence>
<protein>
    <recommendedName>
        <fullName evidence="4">Transposase</fullName>
    </recommendedName>
</protein>
<feature type="compositionally biased region" description="Polar residues" evidence="1">
    <location>
        <begin position="201"/>
        <end position="216"/>
    </location>
</feature>
<feature type="region of interest" description="Disordered" evidence="1">
    <location>
        <begin position="798"/>
        <end position="821"/>
    </location>
</feature>
<accession>A0A0C2W176</accession>
<feature type="compositionally biased region" description="Basic residues" evidence="1">
    <location>
        <begin position="176"/>
        <end position="190"/>
    </location>
</feature>
<evidence type="ECO:0008006" key="4">
    <source>
        <dbReference type="Google" id="ProtNLM"/>
    </source>
</evidence>
<evidence type="ECO:0000256" key="1">
    <source>
        <dbReference type="SAM" id="MobiDB-lite"/>
    </source>
</evidence>
<proteinExistence type="predicted"/>
<dbReference type="OrthoDB" id="3058553at2759"/>
<dbReference type="AlphaFoldDB" id="A0A0C2W176"/>
<dbReference type="SUPFAM" id="SSF53098">
    <property type="entry name" value="Ribonuclease H-like"/>
    <property type="match status" value="1"/>
</dbReference>